<feature type="chain" id="PRO_5020849144" description="Oxidative stress defense protein" evidence="1">
    <location>
        <begin position="22"/>
        <end position="235"/>
    </location>
</feature>
<dbReference type="NCBIfam" id="NF008299">
    <property type="entry name" value="PRK11087.1"/>
    <property type="match status" value="1"/>
</dbReference>
<dbReference type="Proteomes" id="UP000294832">
    <property type="component" value="Unassembled WGS sequence"/>
</dbReference>
<dbReference type="Gene3D" id="3.30.70.2970">
    <property type="entry name" value="Protein of unknown function (DUF541), domain 2"/>
    <property type="match status" value="1"/>
</dbReference>
<organism evidence="2 3">
    <name type="scientific">Shewanella fodinae</name>
    <dbReference type="NCBI Taxonomy" id="552357"/>
    <lineage>
        <taxon>Bacteria</taxon>
        <taxon>Pseudomonadati</taxon>
        <taxon>Pseudomonadota</taxon>
        <taxon>Gammaproteobacteria</taxon>
        <taxon>Alteromonadales</taxon>
        <taxon>Shewanellaceae</taxon>
        <taxon>Shewanella</taxon>
    </lineage>
</organism>
<dbReference type="EMBL" id="SLWF01000007">
    <property type="protein sequence ID" value="TCN86318.1"/>
    <property type="molecule type" value="Genomic_DNA"/>
</dbReference>
<comment type="caution">
    <text evidence="2">The sequence shown here is derived from an EMBL/GenBank/DDBJ whole genome shotgun (WGS) entry which is preliminary data.</text>
</comment>
<dbReference type="PANTHER" id="PTHR34387:SF1">
    <property type="entry name" value="PERIPLASMIC IMMUNOGENIC PROTEIN"/>
    <property type="match status" value="1"/>
</dbReference>
<keyword evidence="3" id="KW-1185">Reference proteome</keyword>
<protein>
    <recommendedName>
        <fullName evidence="4">Oxidative stress defense protein</fullName>
    </recommendedName>
</protein>
<gene>
    <name evidence="2" type="ORF">EDC91_10768</name>
</gene>
<feature type="signal peptide" evidence="1">
    <location>
        <begin position="1"/>
        <end position="21"/>
    </location>
</feature>
<dbReference type="PANTHER" id="PTHR34387">
    <property type="entry name" value="SLR1258 PROTEIN"/>
    <property type="match status" value="1"/>
</dbReference>
<dbReference type="Gene3D" id="3.30.110.170">
    <property type="entry name" value="Protein of unknown function (DUF541), domain 1"/>
    <property type="match status" value="1"/>
</dbReference>
<sequence>MNKAMLPGMMLALVLPMLSLADDVGAQERPLLETVGVSQIETDPDQAQVTVAVVIKADKAADAKKQADKAVTAFIERLQQAGVSKDHINSANLNLQPQYVYPERGGEPQLSGYQASRTVTLELALEQLNPVLDKALQEGINSVRQISLKSSHEAALRKQARDAAIKDAQQKAQDLAAGFGAKLDGIWSIRYFDQTPVPMLSVSRKEMMDSAENQSYQYGKVTFSDRVEVSYKLKD</sequence>
<dbReference type="GO" id="GO:0006974">
    <property type="term" value="P:DNA damage response"/>
    <property type="evidence" value="ECO:0007669"/>
    <property type="project" value="TreeGrafter"/>
</dbReference>
<dbReference type="InterPro" id="IPR052022">
    <property type="entry name" value="26kDa_periplasmic_antigen"/>
</dbReference>
<dbReference type="OrthoDB" id="5985609at2"/>
<accession>A0A4R2FD31</accession>
<dbReference type="Pfam" id="PF04402">
    <property type="entry name" value="SIMPL"/>
    <property type="match status" value="1"/>
</dbReference>
<evidence type="ECO:0008006" key="4">
    <source>
        <dbReference type="Google" id="ProtNLM"/>
    </source>
</evidence>
<name>A0A4R2FD31_9GAMM</name>
<evidence type="ECO:0000313" key="2">
    <source>
        <dbReference type="EMBL" id="TCN86318.1"/>
    </source>
</evidence>
<dbReference type="RefSeq" id="WP_133038479.1">
    <property type="nucleotide sequence ID" value="NZ_SLWF01000007.1"/>
</dbReference>
<dbReference type="InterPro" id="IPR007497">
    <property type="entry name" value="SIMPL/DUF541"/>
</dbReference>
<dbReference type="AlphaFoldDB" id="A0A4R2FD31"/>
<proteinExistence type="predicted"/>
<keyword evidence="1" id="KW-0732">Signal</keyword>
<evidence type="ECO:0000313" key="3">
    <source>
        <dbReference type="Proteomes" id="UP000294832"/>
    </source>
</evidence>
<reference evidence="2 3" key="1">
    <citation type="submission" date="2019-03" db="EMBL/GenBank/DDBJ databases">
        <title>Freshwater and sediment microbial communities from various areas in North America, analyzing microbe dynamics in response to fracking.</title>
        <authorList>
            <person name="Lamendella R."/>
        </authorList>
    </citation>
    <scope>NUCLEOTIDE SEQUENCE [LARGE SCALE GENOMIC DNA]</scope>
    <source>
        <strain evidence="2 3">74A</strain>
    </source>
</reference>
<evidence type="ECO:0000256" key="1">
    <source>
        <dbReference type="SAM" id="SignalP"/>
    </source>
</evidence>